<dbReference type="PANTHER" id="PTHR47691:SF3">
    <property type="entry name" value="HTH-TYPE TRANSCRIPTIONAL REGULATOR RV0890C-RELATED"/>
    <property type="match status" value="1"/>
</dbReference>
<keyword evidence="3" id="KW-1185">Reference proteome</keyword>
<dbReference type="PANTHER" id="PTHR47691">
    <property type="entry name" value="REGULATOR-RELATED"/>
    <property type="match status" value="1"/>
</dbReference>
<evidence type="ECO:0000313" key="3">
    <source>
        <dbReference type="Proteomes" id="UP000076512"/>
    </source>
</evidence>
<evidence type="ECO:0000259" key="1">
    <source>
        <dbReference type="Pfam" id="PF00931"/>
    </source>
</evidence>
<dbReference type="Proteomes" id="UP000076512">
    <property type="component" value="Unassembled WGS sequence"/>
</dbReference>
<proteinExistence type="predicted"/>
<organism evidence="2 3">
    <name type="scientific">Nocardia terpenica</name>
    <dbReference type="NCBI Taxonomy" id="455432"/>
    <lineage>
        <taxon>Bacteria</taxon>
        <taxon>Bacillati</taxon>
        <taxon>Actinomycetota</taxon>
        <taxon>Actinomycetes</taxon>
        <taxon>Mycobacteriales</taxon>
        <taxon>Nocardiaceae</taxon>
        <taxon>Nocardia</taxon>
    </lineage>
</organism>
<dbReference type="AlphaFoldDB" id="A0A164NR93"/>
<dbReference type="InterPro" id="IPR027417">
    <property type="entry name" value="P-loop_NTPase"/>
</dbReference>
<accession>A0A164NR93</accession>
<reference evidence="2 3" key="1">
    <citation type="submission" date="2016-04" db="EMBL/GenBank/DDBJ databases">
        <authorList>
            <person name="Evans L.H."/>
            <person name="Alamgir A."/>
            <person name="Owens N."/>
            <person name="Weber N.D."/>
            <person name="Virtaneva K."/>
            <person name="Barbian K."/>
            <person name="Babar A."/>
            <person name="Rosenke K."/>
        </authorList>
    </citation>
    <scope>NUCLEOTIDE SEQUENCE [LARGE SCALE GENOMIC DNA]</scope>
    <source>
        <strain evidence="2 3">IFM 0406</strain>
    </source>
</reference>
<sequence>MLGKADGVQGRGLLMGESVVLDLLQPPPLLFVDREDERDGLMAAVERALAEGRQAVLVLTGMPGIGKTMLAVRSARDLRARTDRSFEVVLMLTLGESGHAWSTQDVLGICLNELGITKVPPTIEEMQAVFRARTAHRSTLLLLDGVEDAGQIQALLPGSPYSVVIATSRRRSDGFRYYDYDVLPVELFDAENARKLLVYGMNPDTARANDASLRELVDLCGHLPHALAIARARLRTHYRDDPAAYVRVLRAAESRLAEFTIDDRPVLVPLFEEAFDSLPEGARTLYRLLGAHQGGQFGERVAGALAGPDHPGSVADDLRTLVDWCLLAELPGGRFEIHTLTAQHARGLLSELHPADVDRALRRMVESYLEFAVAREMVISDRVRFGPLFIEGVAPAYSGDDAYARAEADLELERANLRRTVRAASDARLDDLVWQLCEALITFYFQRDLYDDAIEVHGHGLAAAQRLGEPLPLLVMHNALGRGYFGKRMHDEALDQFRRAGALAGRLRGSSAVFGLAQAAIWEAFVHQRLGDHHSAVAALSKARLLVADPDFPEDWREREDVLLDMNGSPMLSAVGRSDEAVAAARRAVRYFDGGREHHNHAKSVANLGRILAVAGERHADEAIRVLTDAVRLEAEHGLRSWEADSCDVLAHLLLRLGRDEEARYWLGRAAELDEPPADH</sequence>
<dbReference type="Pfam" id="PF00931">
    <property type="entry name" value="NB-ARC"/>
    <property type="match status" value="1"/>
</dbReference>
<dbReference type="Gene3D" id="1.25.40.10">
    <property type="entry name" value="Tetratricopeptide repeat domain"/>
    <property type="match status" value="2"/>
</dbReference>
<dbReference type="EMBL" id="LWGR01000004">
    <property type="protein sequence ID" value="KZM74637.1"/>
    <property type="molecule type" value="Genomic_DNA"/>
</dbReference>
<evidence type="ECO:0000313" key="2">
    <source>
        <dbReference type="EMBL" id="KZM74637.1"/>
    </source>
</evidence>
<protein>
    <recommendedName>
        <fullName evidence="1">NB-ARC domain-containing protein</fullName>
    </recommendedName>
</protein>
<dbReference type="STRING" id="455432.AWN90_21420"/>
<dbReference type="SUPFAM" id="SSF52540">
    <property type="entry name" value="P-loop containing nucleoside triphosphate hydrolases"/>
    <property type="match status" value="1"/>
</dbReference>
<gene>
    <name evidence="2" type="ORF">AWN90_21420</name>
</gene>
<dbReference type="GO" id="GO:0043531">
    <property type="term" value="F:ADP binding"/>
    <property type="evidence" value="ECO:0007669"/>
    <property type="project" value="InterPro"/>
</dbReference>
<dbReference type="InterPro" id="IPR002182">
    <property type="entry name" value="NB-ARC"/>
</dbReference>
<feature type="domain" description="NB-ARC" evidence="1">
    <location>
        <begin position="42"/>
        <end position="197"/>
    </location>
</feature>
<dbReference type="Gene3D" id="3.40.50.300">
    <property type="entry name" value="P-loop containing nucleotide triphosphate hydrolases"/>
    <property type="match status" value="1"/>
</dbReference>
<dbReference type="InterPro" id="IPR011990">
    <property type="entry name" value="TPR-like_helical_dom_sf"/>
</dbReference>
<dbReference type="SUPFAM" id="SSF48452">
    <property type="entry name" value="TPR-like"/>
    <property type="match status" value="1"/>
</dbReference>
<dbReference type="PRINTS" id="PR00364">
    <property type="entry name" value="DISEASERSIST"/>
</dbReference>
<comment type="caution">
    <text evidence="2">The sequence shown here is derived from an EMBL/GenBank/DDBJ whole genome shotgun (WGS) entry which is preliminary data.</text>
</comment>
<name>A0A164NR93_9NOCA</name>